<dbReference type="PANTHER" id="PTHR43085:SF1">
    <property type="entry name" value="PSEUDOURIDINE KINASE-RELATED"/>
    <property type="match status" value="1"/>
</dbReference>
<feature type="domain" description="Carbohydrate kinase PfkB" evidence="7">
    <location>
        <begin position="3"/>
        <end position="307"/>
    </location>
</feature>
<proteinExistence type="inferred from homology"/>
<dbReference type="InterPro" id="IPR002173">
    <property type="entry name" value="Carboh/pur_kinase_PfkB_CS"/>
</dbReference>
<evidence type="ECO:0000313" key="8">
    <source>
        <dbReference type="EMBL" id="MFC5449888.1"/>
    </source>
</evidence>
<keyword evidence="4 6" id="KW-0418">Kinase</keyword>
<dbReference type="GO" id="GO:0016301">
    <property type="term" value="F:kinase activity"/>
    <property type="evidence" value="ECO:0007669"/>
    <property type="project" value="UniProtKB-KW"/>
</dbReference>
<dbReference type="EMBL" id="JBHSMJ010000022">
    <property type="protein sequence ID" value="MFC5449888.1"/>
    <property type="molecule type" value="Genomic_DNA"/>
</dbReference>
<evidence type="ECO:0000256" key="3">
    <source>
        <dbReference type="ARBA" id="ARBA00022741"/>
    </source>
</evidence>
<comment type="caution">
    <text evidence="8">The sequence shown here is derived from an EMBL/GenBank/DDBJ whole genome shotgun (WGS) entry which is preliminary data.</text>
</comment>
<evidence type="ECO:0000256" key="6">
    <source>
        <dbReference type="RuleBase" id="RU003704"/>
    </source>
</evidence>
<accession>A0ABW0KAU6</accession>
<protein>
    <submittedName>
        <fullName evidence="8">Carbohydrate kinase</fullName>
    </submittedName>
</protein>
<name>A0ABW0KAU6_9BACL</name>
<gene>
    <name evidence="8" type="ORF">ACFPOG_16680</name>
</gene>
<dbReference type="PRINTS" id="PR00990">
    <property type="entry name" value="RIBOKINASE"/>
</dbReference>
<evidence type="ECO:0000313" key="9">
    <source>
        <dbReference type="Proteomes" id="UP001596044"/>
    </source>
</evidence>
<dbReference type="PROSITE" id="PS00584">
    <property type="entry name" value="PFKB_KINASES_2"/>
    <property type="match status" value="1"/>
</dbReference>
<evidence type="ECO:0000259" key="7">
    <source>
        <dbReference type="Pfam" id="PF00294"/>
    </source>
</evidence>
<keyword evidence="3" id="KW-0547">Nucleotide-binding</keyword>
<dbReference type="InterPro" id="IPR050306">
    <property type="entry name" value="PfkB_Carbo_kinase"/>
</dbReference>
<organism evidence="8 9">
    <name type="scientific">Paenibacillus aestuarii</name>
    <dbReference type="NCBI Taxonomy" id="516965"/>
    <lineage>
        <taxon>Bacteria</taxon>
        <taxon>Bacillati</taxon>
        <taxon>Bacillota</taxon>
        <taxon>Bacilli</taxon>
        <taxon>Bacillales</taxon>
        <taxon>Paenibacillaceae</taxon>
        <taxon>Paenibacillus</taxon>
    </lineage>
</organism>
<dbReference type="Pfam" id="PF00294">
    <property type="entry name" value="PfkB"/>
    <property type="match status" value="1"/>
</dbReference>
<keyword evidence="9" id="KW-1185">Reference proteome</keyword>
<dbReference type="Proteomes" id="UP001596044">
    <property type="component" value="Unassembled WGS sequence"/>
</dbReference>
<dbReference type="InterPro" id="IPR002139">
    <property type="entry name" value="Ribo/fructo_kinase"/>
</dbReference>
<dbReference type="InterPro" id="IPR011611">
    <property type="entry name" value="PfkB_dom"/>
</dbReference>
<dbReference type="SUPFAM" id="SSF53613">
    <property type="entry name" value="Ribokinase-like"/>
    <property type="match status" value="1"/>
</dbReference>
<evidence type="ECO:0000256" key="2">
    <source>
        <dbReference type="ARBA" id="ARBA00022679"/>
    </source>
</evidence>
<evidence type="ECO:0000256" key="4">
    <source>
        <dbReference type="ARBA" id="ARBA00022777"/>
    </source>
</evidence>
<evidence type="ECO:0000256" key="5">
    <source>
        <dbReference type="ARBA" id="ARBA00022840"/>
    </source>
</evidence>
<evidence type="ECO:0000256" key="1">
    <source>
        <dbReference type="ARBA" id="ARBA00010688"/>
    </source>
</evidence>
<reference evidence="9" key="1">
    <citation type="journal article" date="2019" name="Int. J. Syst. Evol. Microbiol.">
        <title>The Global Catalogue of Microorganisms (GCM) 10K type strain sequencing project: providing services to taxonomists for standard genome sequencing and annotation.</title>
        <authorList>
            <consortium name="The Broad Institute Genomics Platform"/>
            <consortium name="The Broad Institute Genome Sequencing Center for Infectious Disease"/>
            <person name="Wu L."/>
            <person name="Ma J."/>
        </authorList>
    </citation>
    <scope>NUCLEOTIDE SEQUENCE [LARGE SCALE GENOMIC DNA]</scope>
    <source>
        <strain evidence="9">KACC 11904</strain>
    </source>
</reference>
<dbReference type="RefSeq" id="WP_270884878.1">
    <property type="nucleotide sequence ID" value="NZ_JAQFVF010000080.1"/>
</dbReference>
<keyword evidence="5" id="KW-0067">ATP-binding</keyword>
<dbReference type="Gene3D" id="3.40.1190.20">
    <property type="match status" value="1"/>
</dbReference>
<comment type="similarity">
    <text evidence="1 6">Belongs to the carbohydrate kinase PfkB family.</text>
</comment>
<dbReference type="PANTHER" id="PTHR43085">
    <property type="entry name" value="HEXOKINASE FAMILY MEMBER"/>
    <property type="match status" value="1"/>
</dbReference>
<sequence>MCDVVAFGELLIDFTPQLSDPNGSRLFRQNPGGAPANVLAALAALGIQTAFIGKVGSDDFGFYLQSVLNAQQIDTSGLVFSKEVNTTLAFVTLNNSGERSFTFYRRPGADRMLDVHEINYSLIDRAKIFHFGSVSLTHEPVRSATLEAVSYAKKKGLLISYDPNVRMNLWDNAEEAKEQIVQCLPYADILKVSEEELTFLTSTDSLEKGTEQLYSLYGTPCILVTLGEHGCFYRTGGTTGHIHGFRVKAVDTNGAGDAFLGGILYQILQQSKSFNELSRMDTESMITFGNAVGAIVASKQGAMPAMPNLTEIQNMLGIA</sequence>
<dbReference type="CDD" id="cd01167">
    <property type="entry name" value="bac_FRK"/>
    <property type="match status" value="1"/>
</dbReference>
<keyword evidence="2 6" id="KW-0808">Transferase</keyword>
<dbReference type="InterPro" id="IPR029056">
    <property type="entry name" value="Ribokinase-like"/>
</dbReference>